<dbReference type="AlphaFoldDB" id="A0A9N9D036"/>
<dbReference type="PANTHER" id="PTHR10151">
    <property type="entry name" value="ECTONUCLEOTIDE PYROPHOSPHATASE/PHOSPHODIESTERASE"/>
    <property type="match status" value="1"/>
</dbReference>
<dbReference type="Gene3D" id="3.40.720.10">
    <property type="entry name" value="Alkaline Phosphatase, subunit A"/>
    <property type="match status" value="1"/>
</dbReference>
<keyword evidence="3" id="KW-1185">Reference proteome</keyword>
<evidence type="ECO:0000256" key="1">
    <source>
        <dbReference type="SAM" id="Phobius"/>
    </source>
</evidence>
<dbReference type="OrthoDB" id="415411at2759"/>
<dbReference type="Gene3D" id="3.30.1360.180">
    <property type="match status" value="1"/>
</dbReference>
<dbReference type="Pfam" id="PF01663">
    <property type="entry name" value="Phosphodiest"/>
    <property type="match status" value="1"/>
</dbReference>
<gene>
    <name evidence="2" type="ORF">PBRASI_LOCUS8729</name>
</gene>
<protein>
    <submittedName>
        <fullName evidence="2">3137_t:CDS:1</fullName>
    </submittedName>
</protein>
<accession>A0A9N9D036</accession>
<dbReference type="GO" id="GO:0017111">
    <property type="term" value="F:ribonucleoside triphosphate phosphatase activity"/>
    <property type="evidence" value="ECO:0007669"/>
    <property type="project" value="TreeGrafter"/>
</dbReference>
<dbReference type="GO" id="GO:0047429">
    <property type="term" value="F:nucleoside triphosphate diphosphatase activity"/>
    <property type="evidence" value="ECO:0007669"/>
    <property type="project" value="TreeGrafter"/>
</dbReference>
<comment type="caution">
    <text evidence="2">The sequence shown here is derived from an EMBL/GenBank/DDBJ whole genome shotgun (WGS) entry which is preliminary data.</text>
</comment>
<dbReference type="GO" id="GO:0009141">
    <property type="term" value="P:nucleoside triphosphate metabolic process"/>
    <property type="evidence" value="ECO:0007669"/>
    <property type="project" value="TreeGrafter"/>
</dbReference>
<keyword evidence="1" id="KW-0812">Transmembrane</keyword>
<evidence type="ECO:0000313" key="2">
    <source>
        <dbReference type="EMBL" id="CAG8621411.1"/>
    </source>
</evidence>
<evidence type="ECO:0000313" key="3">
    <source>
        <dbReference type="Proteomes" id="UP000789739"/>
    </source>
</evidence>
<dbReference type="InterPro" id="IPR017850">
    <property type="entry name" value="Alkaline_phosphatase_core_sf"/>
</dbReference>
<dbReference type="SUPFAM" id="SSF53649">
    <property type="entry name" value="Alkaline phosphatase-like"/>
    <property type="match status" value="1"/>
</dbReference>
<keyword evidence="1" id="KW-1133">Transmembrane helix</keyword>
<sequence length="463" mass="52135">MSNSIENEERAALLDNNNNRHSSEEDRILKQVVVKICASIAALIAFVCFISYLVRGPDVLQQQPLPYFNGTHGFNKTLIIVSLDGFRNDYLKRGLTPNINKLAEKGVGAKYMLPSFPSVTFPNHYTLVTGLYPEAHGIVGNDFYDPLHDRDFYYTDPKRSFDSFWWGGEPIWVTAELQGQKSAVLMWVGSFAEIKQTRPTYQIPFNASWTLGDKVDQLLKWVDEEDDRASLIAVYANQVDFYGHRFGPVSKEVDDALIQVDGMIGDMISGLEERNLTEIVDFIVVSDHGMASINASSYIYLDKLLKQSLPDFEDLVSPLEGFPLAGIRPKNLDSQADIITKLQKVSYNEPFDCYLKDDVPPRFHYSKSDRIAPIVCVPEVGYVLTSTGFWNRIVSNGTHGYDNLSEEMRAIFMAQGPTFELYKQRTGQGNIMNEFRNVEVYNIMAKILDLAPAANNGTVGSII</sequence>
<dbReference type="PANTHER" id="PTHR10151:SF120">
    <property type="entry name" value="BIS(5'-ADENOSYL)-TRIPHOSPHATASE"/>
    <property type="match status" value="1"/>
</dbReference>
<dbReference type="InterPro" id="IPR002591">
    <property type="entry name" value="Phosphodiest/P_Trfase"/>
</dbReference>
<feature type="transmembrane region" description="Helical" evidence="1">
    <location>
        <begin position="32"/>
        <end position="54"/>
    </location>
</feature>
<dbReference type="CDD" id="cd16018">
    <property type="entry name" value="Enpp"/>
    <property type="match status" value="1"/>
</dbReference>
<dbReference type="EMBL" id="CAJVPI010001636">
    <property type="protein sequence ID" value="CAG8621411.1"/>
    <property type="molecule type" value="Genomic_DNA"/>
</dbReference>
<keyword evidence="1" id="KW-0472">Membrane</keyword>
<dbReference type="Proteomes" id="UP000789739">
    <property type="component" value="Unassembled WGS sequence"/>
</dbReference>
<proteinExistence type="predicted"/>
<name>A0A9N9D036_9GLOM</name>
<organism evidence="2 3">
    <name type="scientific">Paraglomus brasilianum</name>
    <dbReference type="NCBI Taxonomy" id="144538"/>
    <lineage>
        <taxon>Eukaryota</taxon>
        <taxon>Fungi</taxon>
        <taxon>Fungi incertae sedis</taxon>
        <taxon>Mucoromycota</taxon>
        <taxon>Glomeromycotina</taxon>
        <taxon>Glomeromycetes</taxon>
        <taxon>Paraglomerales</taxon>
        <taxon>Paraglomeraceae</taxon>
        <taxon>Paraglomus</taxon>
    </lineage>
</organism>
<reference evidence="2" key="1">
    <citation type="submission" date="2021-06" db="EMBL/GenBank/DDBJ databases">
        <authorList>
            <person name="Kallberg Y."/>
            <person name="Tangrot J."/>
            <person name="Rosling A."/>
        </authorList>
    </citation>
    <scope>NUCLEOTIDE SEQUENCE</scope>
    <source>
        <strain evidence="2">BR232B</strain>
    </source>
</reference>